<dbReference type="EMBL" id="OP413839">
    <property type="protein sequence ID" value="UYL64962.1"/>
    <property type="molecule type" value="Genomic_DNA"/>
</dbReference>
<protein>
    <submittedName>
        <fullName evidence="1">Uncharacterized protein</fullName>
    </submittedName>
</protein>
<dbReference type="Proteomes" id="UP001156272">
    <property type="component" value="Segment"/>
</dbReference>
<keyword evidence="2" id="KW-1185">Reference proteome</keyword>
<sequence length="159" mass="18919">MEVDVWMKLDELERLYESVWKEEDGVCCESRANGWNGGNGVRRRKRASWRLLKQQISPRGLVRFENHIFRIEQRFGQLVIAPKWRYIRVTGKGRKTVQEAYEVPMMCYEEFFDKYLSHMQRWNTPDANGVRVSGIQQKFLRSIMEEGVLPMTGDIVRRC</sequence>
<organism evidence="1 2">
    <name type="scientific">Methanophagales virus PBV082</name>
    <dbReference type="NCBI Taxonomy" id="3071307"/>
    <lineage>
        <taxon>Viruses</taxon>
        <taxon>Viruses incertae sedis</taxon>
        <taxon>Itzamnaviridae</taxon>
        <taxon>Pletoitzamnavirus</taxon>
        <taxon>Pletoitzamnavirus pescaderoense</taxon>
    </lineage>
</organism>
<reference evidence="1 2" key="1">
    <citation type="submission" date="2022-09" db="EMBL/GenBank/DDBJ databases">
        <title>Evolutionary Diversification of Methanotrophic Ca. Methanophagales (ANME-1) and Their Expansive Virome.</title>
        <authorList>
            <person name="Laso-Perez R."/>
            <person name="Wu F."/>
            <person name="Cremiere A."/>
            <person name="Speth D.R."/>
            <person name="Magyar J.S."/>
            <person name="Krupovic M."/>
            <person name="Orphan V.J."/>
        </authorList>
    </citation>
    <scope>NUCLEOTIDE SEQUENCE [LARGE SCALE GENOMIC DNA]</scope>
    <source>
        <strain evidence="1">PBV082</strain>
    </source>
</reference>
<proteinExistence type="predicted"/>
<gene>
    <name evidence="1" type="ORF">EJNHJLOP_00073</name>
</gene>
<evidence type="ECO:0000313" key="1">
    <source>
        <dbReference type="EMBL" id="UYL64962.1"/>
    </source>
</evidence>
<evidence type="ECO:0000313" key="2">
    <source>
        <dbReference type="Proteomes" id="UP001156272"/>
    </source>
</evidence>
<name>A0AA46TE02_9VIRU</name>
<accession>A0AA46TE02</accession>